<evidence type="ECO:0000256" key="1">
    <source>
        <dbReference type="SAM" id="Phobius"/>
    </source>
</evidence>
<organism evidence="2 3">
    <name type="scientific">Armatimonas rosea</name>
    <dbReference type="NCBI Taxonomy" id="685828"/>
    <lineage>
        <taxon>Bacteria</taxon>
        <taxon>Bacillati</taxon>
        <taxon>Armatimonadota</taxon>
        <taxon>Armatimonadia</taxon>
        <taxon>Armatimonadales</taxon>
        <taxon>Armatimonadaceae</taxon>
        <taxon>Armatimonas</taxon>
    </lineage>
</organism>
<dbReference type="RefSeq" id="WP_184204066.1">
    <property type="nucleotide sequence ID" value="NZ_JACHGW010000011.1"/>
</dbReference>
<feature type="transmembrane region" description="Helical" evidence="1">
    <location>
        <begin position="140"/>
        <end position="158"/>
    </location>
</feature>
<comment type="caution">
    <text evidence="2">The sequence shown here is derived from an EMBL/GenBank/DDBJ whole genome shotgun (WGS) entry which is preliminary data.</text>
</comment>
<proteinExistence type="predicted"/>
<evidence type="ECO:0008006" key="4">
    <source>
        <dbReference type="Google" id="ProtNLM"/>
    </source>
</evidence>
<feature type="transmembrane region" description="Helical" evidence="1">
    <location>
        <begin position="16"/>
        <end position="34"/>
    </location>
</feature>
<feature type="transmembrane region" description="Helical" evidence="1">
    <location>
        <begin position="54"/>
        <end position="74"/>
    </location>
</feature>
<evidence type="ECO:0000313" key="2">
    <source>
        <dbReference type="EMBL" id="MBB6053981.1"/>
    </source>
</evidence>
<gene>
    <name evidence="2" type="ORF">HNQ39_005828</name>
</gene>
<dbReference type="InterPro" id="IPR019127">
    <property type="entry name" value="Exosortase"/>
</dbReference>
<keyword evidence="3" id="KW-1185">Reference proteome</keyword>
<reference evidence="2 3" key="1">
    <citation type="submission" date="2020-08" db="EMBL/GenBank/DDBJ databases">
        <title>Genomic Encyclopedia of Type Strains, Phase IV (KMG-IV): sequencing the most valuable type-strain genomes for metagenomic binning, comparative biology and taxonomic classification.</title>
        <authorList>
            <person name="Goeker M."/>
        </authorList>
    </citation>
    <scope>NUCLEOTIDE SEQUENCE [LARGE SCALE GENOMIC DNA]</scope>
    <source>
        <strain evidence="2 3">DSM 23562</strain>
    </source>
</reference>
<keyword evidence="1" id="KW-1133">Transmembrane helix</keyword>
<feature type="transmembrane region" description="Helical" evidence="1">
    <location>
        <begin position="232"/>
        <end position="255"/>
    </location>
</feature>
<sequence length="380" mass="42626">MQRLTRLGPFLLQERHWVILLLVYATAWIIPFQWMKDYWFLEYQVTAPQPLVLLGFPFALWGSRARLATLWANLKRNERYSHKRTSEGNVGLLVVGCLLYFFAHFSRLALVGILGLVLMLLGVFVRTYGRRMLKAIPGPIAYLLLVVPWLPETAVGVVNQQSLKIYLSLITSVLNRIGFSPLLAGDRLLVKGVSVPMSFELFGAQGVFAALLFFWAYGLARTLPARRIFLQVTVGMAVAFLVHFLRMLLLCLLAPSNLAVATRIAETTPWVFSALSIALTFVILKIATKIRRPAWLSQFFTLLERLSSAIQRPMDRALGSAARTGQGVGKGVTVLFSPLTWLLDKGLVGIGRLFKVLGSTNKALDKALKNSDRKRQQRKK</sequence>
<feature type="transmembrane region" description="Helical" evidence="1">
    <location>
        <begin position="86"/>
        <end position="103"/>
    </location>
</feature>
<feature type="transmembrane region" description="Helical" evidence="1">
    <location>
        <begin position="201"/>
        <end position="220"/>
    </location>
</feature>
<keyword evidence="1" id="KW-0812">Transmembrane</keyword>
<accession>A0A7W9SW94</accession>
<feature type="transmembrane region" description="Helical" evidence="1">
    <location>
        <begin position="267"/>
        <end position="287"/>
    </location>
</feature>
<dbReference type="AlphaFoldDB" id="A0A7W9SW94"/>
<protein>
    <recommendedName>
        <fullName evidence="4">Exosortase/archaeosortase family protein</fullName>
    </recommendedName>
</protein>
<feature type="transmembrane region" description="Helical" evidence="1">
    <location>
        <begin position="109"/>
        <end position="128"/>
    </location>
</feature>
<name>A0A7W9SW94_ARMRO</name>
<evidence type="ECO:0000313" key="3">
    <source>
        <dbReference type="Proteomes" id="UP000520814"/>
    </source>
</evidence>
<keyword evidence="1" id="KW-0472">Membrane</keyword>
<dbReference type="EMBL" id="JACHGW010000011">
    <property type="protein sequence ID" value="MBB6053981.1"/>
    <property type="molecule type" value="Genomic_DNA"/>
</dbReference>
<dbReference type="Pfam" id="PF09721">
    <property type="entry name" value="Exosortase_EpsH"/>
    <property type="match status" value="1"/>
</dbReference>
<dbReference type="Proteomes" id="UP000520814">
    <property type="component" value="Unassembled WGS sequence"/>
</dbReference>